<organism evidence="1 2">
    <name type="scientific">Psychrobacter piechaudii</name>
    <dbReference type="NCBI Taxonomy" id="1945521"/>
    <lineage>
        <taxon>Bacteria</taxon>
        <taxon>Pseudomonadati</taxon>
        <taxon>Pseudomonadota</taxon>
        <taxon>Gammaproteobacteria</taxon>
        <taxon>Moraxellales</taxon>
        <taxon>Moraxellaceae</taxon>
        <taxon>Psychrobacter</taxon>
    </lineage>
</organism>
<dbReference type="STRING" id="1945521.A1232T_01755"/>
<dbReference type="OrthoDB" id="6659650at2"/>
<dbReference type="Proteomes" id="UP000188357">
    <property type="component" value="Unassembled WGS sequence"/>
</dbReference>
<dbReference type="RefSeq" id="WP_077451460.1">
    <property type="nucleotide sequence ID" value="NZ_FUGE01000172.1"/>
</dbReference>
<keyword evidence="2" id="KW-1185">Reference proteome</keyword>
<evidence type="ECO:0000313" key="1">
    <source>
        <dbReference type="EMBL" id="SJM72471.1"/>
    </source>
</evidence>
<evidence type="ECO:0000313" key="2">
    <source>
        <dbReference type="Proteomes" id="UP000188357"/>
    </source>
</evidence>
<accession>A0A1R4GWH2</accession>
<protein>
    <submittedName>
        <fullName evidence="1">Bifunctional proline dehydrogenase/pyrroline-5-carboxylate dehydrogenase</fullName>
    </submittedName>
</protein>
<gene>
    <name evidence="1" type="ORF">A1232T_01755</name>
</gene>
<proteinExistence type="predicted"/>
<reference evidence="1 2" key="1">
    <citation type="submission" date="2017-02" db="EMBL/GenBank/DDBJ databases">
        <authorList>
            <person name="Peterson S.W."/>
        </authorList>
    </citation>
    <scope>NUCLEOTIDE SEQUENCE [LARGE SCALE GENOMIC DNA]</scope>
    <source>
        <strain evidence="1">Psychrobacter_piechaudii</strain>
    </source>
</reference>
<dbReference type="EMBL" id="FUGE01000172">
    <property type="protein sequence ID" value="SJM72471.1"/>
    <property type="molecule type" value="Genomic_DNA"/>
</dbReference>
<sequence length="230" mass="24818">MNKVFKENQAQQCEAWAQLGAVKRSIILTEASRKLADISPNGEQAQYLFNHLLAQAQKLEEVMRLEGATGESNDLYLAPRGKTMVLATESANPIAFLGTLVAALLTGNEVFLRYPSRQQLCEDAMAVLNESGVYAGVMSITNDSELTTLLNISRLAVVGAVGTPQELLQIGKDLSETDGILTQLVAVTDLGSCSEMFQPDYLERFCTERVKTVNTTAIGGNASLIELGMG</sequence>
<name>A0A1R4GWH2_9GAMM</name>
<dbReference type="AlphaFoldDB" id="A0A1R4GWH2"/>